<dbReference type="InterPro" id="IPR054566">
    <property type="entry name" value="ManC/GMP-like_b-helix"/>
</dbReference>
<dbReference type="SUPFAM" id="SSF53448">
    <property type="entry name" value="Nucleotide-diphospho-sugar transferases"/>
    <property type="match status" value="1"/>
</dbReference>
<dbReference type="Gene3D" id="3.90.550.10">
    <property type="entry name" value="Spore Coat Polysaccharide Biosynthesis Protein SpsA, Chain A"/>
    <property type="match status" value="1"/>
</dbReference>
<proteinExistence type="predicted"/>
<dbReference type="InterPro" id="IPR029044">
    <property type="entry name" value="Nucleotide-diphossugar_trans"/>
</dbReference>
<dbReference type="InterPro" id="IPR005835">
    <property type="entry name" value="NTP_transferase_dom"/>
</dbReference>
<dbReference type="Pfam" id="PF00483">
    <property type="entry name" value="NTP_transferase"/>
    <property type="match status" value="1"/>
</dbReference>
<feature type="domain" description="MannoseP isomerase/GMP-like beta-helix" evidence="2">
    <location>
        <begin position="317"/>
        <end position="370"/>
    </location>
</feature>
<evidence type="ECO:0000313" key="3">
    <source>
        <dbReference type="EMBL" id="MBJ7609560.1"/>
    </source>
</evidence>
<keyword evidence="3" id="KW-0808">Transferase</keyword>
<dbReference type="PANTHER" id="PTHR46390:SF1">
    <property type="entry name" value="MANNOSE-1-PHOSPHATE GUANYLYLTRANSFERASE"/>
    <property type="match status" value="1"/>
</dbReference>
<evidence type="ECO:0000259" key="1">
    <source>
        <dbReference type="Pfam" id="PF00483"/>
    </source>
</evidence>
<evidence type="ECO:0000313" key="4">
    <source>
        <dbReference type="Proteomes" id="UP000614410"/>
    </source>
</evidence>
<feature type="domain" description="Nucleotidyl transferase" evidence="1">
    <location>
        <begin position="6"/>
        <end position="300"/>
    </location>
</feature>
<dbReference type="Pfam" id="PF22640">
    <property type="entry name" value="ManC_GMP_beta-helix"/>
    <property type="match status" value="1"/>
</dbReference>
<dbReference type="Proteomes" id="UP000614410">
    <property type="component" value="Unassembled WGS sequence"/>
</dbReference>
<dbReference type="AlphaFoldDB" id="A0A934NG70"/>
<protein>
    <submittedName>
        <fullName evidence="3">Mannose-1-phosphate guanylyltransferase</fullName>
    </submittedName>
</protein>
<sequence>MAFHIVVLAGGSGTRLWPLSRAAVPKHLLPLGPGDATLLRATVERVVPLGGSIHLVTATGQAAACLDALDGGGSSAVTVIAEPIARGTGPALGLAVHQIARTDPDAVIASVHADHWVGDEEAYRAAVLASAGWAVATDGLATVGLTPSAPATGLGYIALGEDQPPERWTQPSATGADPVLVAAAAALHAARAQGFVEKPDRERAEEFIRDGRHLWNLGLFAWTAGAFLAELAAADPGLDLVLRRVVEARASGDESLATRLYTGLVPLAVEPLLFERTSRLTVVRAHFEWSDLGTWADLAASRHSAADVDGNVSSGGAVLVGTRGCYVESRGGRMVAVVGAEGLAVIDTGDAVLVLPLEDAQRVRMVVDQLRDEGRDDLM</sequence>
<evidence type="ECO:0000259" key="2">
    <source>
        <dbReference type="Pfam" id="PF22640"/>
    </source>
</evidence>
<organism evidence="3 4">
    <name type="scientific">Candidatus Amunia macphersoniae</name>
    <dbReference type="NCBI Taxonomy" id="3127014"/>
    <lineage>
        <taxon>Bacteria</taxon>
        <taxon>Bacillati</taxon>
        <taxon>Candidatus Dormiibacterota</taxon>
        <taxon>Candidatus Dormibacteria</taxon>
        <taxon>Candidatus Aeolococcales</taxon>
        <taxon>Candidatus Aeolococcaceae</taxon>
        <taxon>Candidatus Amunia</taxon>
    </lineage>
</organism>
<name>A0A934NG70_9BACT</name>
<accession>A0A934NG70</accession>
<dbReference type="InterPro" id="IPR051161">
    <property type="entry name" value="Mannose-6P_isomerase_type2"/>
</dbReference>
<reference evidence="3 4" key="1">
    <citation type="submission" date="2020-10" db="EMBL/GenBank/DDBJ databases">
        <title>Ca. Dormibacterota MAGs.</title>
        <authorList>
            <person name="Montgomery K."/>
        </authorList>
    </citation>
    <scope>NUCLEOTIDE SEQUENCE [LARGE SCALE GENOMIC DNA]</scope>
    <source>
        <strain evidence="3">Mitchell_Peninsula_5</strain>
    </source>
</reference>
<gene>
    <name evidence="3" type="ORF">JF887_09065</name>
</gene>
<keyword evidence="3" id="KW-0548">Nucleotidyltransferase</keyword>
<dbReference type="GO" id="GO:0004475">
    <property type="term" value="F:mannose-1-phosphate guanylyltransferase (GTP) activity"/>
    <property type="evidence" value="ECO:0007669"/>
    <property type="project" value="TreeGrafter"/>
</dbReference>
<dbReference type="GO" id="GO:0009298">
    <property type="term" value="P:GDP-mannose biosynthetic process"/>
    <property type="evidence" value="ECO:0007669"/>
    <property type="project" value="TreeGrafter"/>
</dbReference>
<comment type="caution">
    <text evidence="3">The sequence shown here is derived from an EMBL/GenBank/DDBJ whole genome shotgun (WGS) entry which is preliminary data.</text>
</comment>
<dbReference type="EMBL" id="JAEKNN010000046">
    <property type="protein sequence ID" value="MBJ7609560.1"/>
    <property type="molecule type" value="Genomic_DNA"/>
</dbReference>
<dbReference type="PANTHER" id="PTHR46390">
    <property type="entry name" value="MANNOSE-1-PHOSPHATE GUANYLYLTRANSFERASE"/>
    <property type="match status" value="1"/>
</dbReference>
<dbReference type="SUPFAM" id="SSF159283">
    <property type="entry name" value="Guanosine diphospho-D-mannose pyrophosphorylase/mannose-6-phosphate isomerase linker domain"/>
    <property type="match status" value="1"/>
</dbReference>